<dbReference type="RefSeq" id="XP_027197302.1">
    <property type="nucleotide sequence ID" value="XM_027341501.1"/>
</dbReference>
<accession>A0A6P6XV55</accession>
<protein>
    <recommendedName>
        <fullName evidence="4">Fructose-2,6-bisphosphatase TIGAR</fullName>
    </recommendedName>
    <alternativeName>
        <fullName evidence="5">TP53-induced glycolysis and apoptosis regulator</fullName>
    </alternativeName>
</protein>
<proteinExistence type="inferred from homology"/>
<feature type="binding site" evidence="7">
    <location>
        <begin position="18"/>
        <end position="25"/>
    </location>
    <ligand>
        <name>substrate</name>
    </ligand>
</feature>
<dbReference type="OMA" id="ISYGDWD"/>
<evidence type="ECO:0000256" key="8">
    <source>
        <dbReference type="PIRSR" id="PIRSR613078-3"/>
    </source>
</evidence>
<comment type="similarity">
    <text evidence="3">Belongs to the phosphoglycerate mutase family.</text>
</comment>
<name>A0A6P6XV55_DERPT</name>
<dbReference type="GO" id="GO:0005829">
    <property type="term" value="C:cytosol"/>
    <property type="evidence" value="ECO:0007669"/>
    <property type="project" value="TreeGrafter"/>
</dbReference>
<evidence type="ECO:0000313" key="10">
    <source>
        <dbReference type="Proteomes" id="UP000515146"/>
    </source>
</evidence>
<dbReference type="OrthoDB" id="354304at2759"/>
<dbReference type="GO" id="GO:0045820">
    <property type="term" value="P:negative regulation of glycolytic process"/>
    <property type="evidence" value="ECO:0007669"/>
    <property type="project" value="TreeGrafter"/>
</dbReference>
<feature type="binding site" evidence="7">
    <location>
        <position position="68"/>
    </location>
    <ligand>
        <name>substrate</name>
    </ligand>
</feature>
<evidence type="ECO:0000256" key="2">
    <source>
        <dbReference type="ARBA" id="ARBA00022801"/>
    </source>
</evidence>
<feature type="compositionally biased region" description="Basic and acidic residues" evidence="9">
    <location>
        <begin position="34"/>
        <end position="43"/>
    </location>
</feature>
<dbReference type="KEGG" id="dpte:113791696"/>
<feature type="site" description="Transition state stabilizer" evidence="8">
    <location>
        <position position="158"/>
    </location>
</feature>
<dbReference type="Pfam" id="PF00300">
    <property type="entry name" value="His_Phos_1"/>
    <property type="match status" value="1"/>
</dbReference>
<keyword evidence="2" id="KW-0378">Hydrolase</keyword>
<organism evidence="10 11">
    <name type="scientific">Dermatophagoides pteronyssinus</name>
    <name type="common">European house dust mite</name>
    <dbReference type="NCBI Taxonomy" id="6956"/>
    <lineage>
        <taxon>Eukaryota</taxon>
        <taxon>Metazoa</taxon>
        <taxon>Ecdysozoa</taxon>
        <taxon>Arthropoda</taxon>
        <taxon>Chelicerata</taxon>
        <taxon>Arachnida</taxon>
        <taxon>Acari</taxon>
        <taxon>Acariformes</taxon>
        <taxon>Sarcoptiformes</taxon>
        <taxon>Astigmata</taxon>
        <taxon>Psoroptidia</taxon>
        <taxon>Analgoidea</taxon>
        <taxon>Pyroglyphidae</taxon>
        <taxon>Dermatophagoidinae</taxon>
        <taxon>Dermatophagoides</taxon>
    </lineage>
</organism>
<sequence length="243" mass="27437">MSASNSVEFPNFLLILIRHGETDENNQAIIQGQKDTKLNETGRKQSKSLGENFNSTGLTRIYSSDLSRAYDTCSILLSDHSESIITDPLLRERSFGEIEGRPLKDLIAAAREAGLSTPEYIAKGGESLVDVRKRVIRFLEEKILASVIPDERILIVSHGGIIRQMIEFLAEFLPKNMNSPQFDRKKNLIPPNTSVTEFKIFFCPSKRQIQSIECMRLHDIEHLDEKTQQNALNQPQVNAKVAI</sequence>
<dbReference type="GO" id="GO:0043456">
    <property type="term" value="P:regulation of pentose-phosphate shunt"/>
    <property type="evidence" value="ECO:0007669"/>
    <property type="project" value="TreeGrafter"/>
</dbReference>
<dbReference type="PROSITE" id="PS00175">
    <property type="entry name" value="PG_MUTASE"/>
    <property type="match status" value="1"/>
</dbReference>
<gene>
    <name evidence="11" type="primary">LOC113791696</name>
</gene>
<evidence type="ECO:0000256" key="6">
    <source>
        <dbReference type="PIRSR" id="PIRSR613078-1"/>
    </source>
</evidence>
<keyword evidence="10" id="KW-1185">Reference proteome</keyword>
<dbReference type="InterPro" id="IPR013078">
    <property type="entry name" value="His_Pase_superF_clade-1"/>
</dbReference>
<dbReference type="InParanoid" id="A0A6P6XV55"/>
<feature type="active site" description="Proton donor/acceptor" evidence="6">
    <location>
        <position position="92"/>
    </location>
</feature>
<evidence type="ECO:0000256" key="5">
    <source>
        <dbReference type="ARBA" id="ARBA00042275"/>
    </source>
</evidence>
<dbReference type="Proteomes" id="UP000515146">
    <property type="component" value="Unplaced"/>
</dbReference>
<dbReference type="InterPro" id="IPR051695">
    <property type="entry name" value="Phosphoglycerate_Mutase"/>
</dbReference>
<evidence type="ECO:0000256" key="1">
    <source>
        <dbReference type="ARBA" id="ARBA00000464"/>
    </source>
</evidence>
<dbReference type="PANTHER" id="PTHR46517:SF1">
    <property type="entry name" value="FRUCTOSE-2,6-BISPHOSPHATASE TIGAR"/>
    <property type="match status" value="1"/>
</dbReference>
<dbReference type="SUPFAM" id="SSF53254">
    <property type="entry name" value="Phosphoglycerate mutase-like"/>
    <property type="match status" value="1"/>
</dbReference>
<feature type="active site" description="Tele-phosphohistidine intermediate" evidence="6">
    <location>
        <position position="19"/>
    </location>
</feature>
<dbReference type="GO" id="GO:0004331">
    <property type="term" value="F:fructose-2,6-bisphosphate 2-phosphatase activity"/>
    <property type="evidence" value="ECO:0007669"/>
    <property type="project" value="UniProtKB-EC"/>
</dbReference>
<dbReference type="AlphaFoldDB" id="A0A6P6XV55"/>
<feature type="region of interest" description="Disordered" evidence="9">
    <location>
        <begin position="30"/>
        <end position="51"/>
    </location>
</feature>
<evidence type="ECO:0000313" key="11">
    <source>
        <dbReference type="RefSeq" id="XP_027197302.1"/>
    </source>
</evidence>
<dbReference type="InterPro" id="IPR029033">
    <property type="entry name" value="His_PPase_superfam"/>
</dbReference>
<dbReference type="Gene3D" id="3.40.50.1240">
    <property type="entry name" value="Phosphoglycerate mutase-like"/>
    <property type="match status" value="1"/>
</dbReference>
<evidence type="ECO:0000256" key="9">
    <source>
        <dbReference type="SAM" id="MobiDB-lite"/>
    </source>
</evidence>
<dbReference type="SMART" id="SM00855">
    <property type="entry name" value="PGAM"/>
    <property type="match status" value="1"/>
</dbReference>
<comment type="catalytic activity">
    <reaction evidence="1">
        <text>beta-D-fructose 2,6-bisphosphate + H2O = beta-D-fructose 6-phosphate + phosphate</text>
        <dbReference type="Rhea" id="RHEA:17289"/>
        <dbReference type="ChEBI" id="CHEBI:15377"/>
        <dbReference type="ChEBI" id="CHEBI:43474"/>
        <dbReference type="ChEBI" id="CHEBI:57634"/>
        <dbReference type="ChEBI" id="CHEBI:58579"/>
        <dbReference type="EC" id="3.1.3.46"/>
    </reaction>
</comment>
<evidence type="ECO:0000256" key="3">
    <source>
        <dbReference type="ARBA" id="ARBA00038362"/>
    </source>
</evidence>
<dbReference type="CDD" id="cd07067">
    <property type="entry name" value="HP_PGM_like"/>
    <property type="match status" value="1"/>
</dbReference>
<evidence type="ECO:0000256" key="4">
    <source>
        <dbReference type="ARBA" id="ARBA00040907"/>
    </source>
</evidence>
<reference evidence="11" key="1">
    <citation type="submission" date="2025-08" db="UniProtKB">
        <authorList>
            <consortium name="RefSeq"/>
        </authorList>
    </citation>
    <scope>IDENTIFICATION</scope>
    <source>
        <strain evidence="11">Airmid</strain>
    </source>
</reference>
<dbReference type="InterPro" id="IPR001345">
    <property type="entry name" value="PG/BPGM_mutase_AS"/>
</dbReference>
<dbReference type="PANTHER" id="PTHR46517">
    <property type="entry name" value="FRUCTOSE-2,6-BISPHOSPHATASE TIGAR"/>
    <property type="match status" value="1"/>
</dbReference>
<evidence type="ECO:0000256" key="7">
    <source>
        <dbReference type="PIRSR" id="PIRSR613078-2"/>
    </source>
</evidence>